<gene>
    <name evidence="2" type="ORF">BSL78_30254</name>
</gene>
<comment type="caution">
    <text evidence="2">The sequence shown here is derived from an EMBL/GenBank/DDBJ whole genome shotgun (WGS) entry which is preliminary data.</text>
</comment>
<dbReference type="GO" id="GO:0051959">
    <property type="term" value="F:dynein light intermediate chain binding"/>
    <property type="evidence" value="ECO:0007669"/>
    <property type="project" value="InterPro"/>
</dbReference>
<dbReference type="Gene3D" id="3.10.490.20">
    <property type="match status" value="1"/>
</dbReference>
<organism evidence="2 3">
    <name type="scientific">Stichopus japonicus</name>
    <name type="common">Sea cucumber</name>
    <dbReference type="NCBI Taxonomy" id="307972"/>
    <lineage>
        <taxon>Eukaryota</taxon>
        <taxon>Metazoa</taxon>
        <taxon>Echinodermata</taxon>
        <taxon>Eleutherozoa</taxon>
        <taxon>Echinozoa</taxon>
        <taxon>Holothuroidea</taxon>
        <taxon>Aspidochirotacea</taxon>
        <taxon>Aspidochirotida</taxon>
        <taxon>Stichopodidae</taxon>
        <taxon>Apostichopus</taxon>
    </lineage>
</organism>
<evidence type="ECO:0000313" key="3">
    <source>
        <dbReference type="Proteomes" id="UP000230750"/>
    </source>
</evidence>
<keyword evidence="3" id="KW-1185">Reference proteome</keyword>
<name>A0A2G8JB15_STIJA</name>
<dbReference type="GO" id="GO:0030286">
    <property type="term" value="C:dynein complex"/>
    <property type="evidence" value="ECO:0007669"/>
    <property type="project" value="InterPro"/>
</dbReference>
<dbReference type="FunFam" id="3.10.490.20:FF:000007">
    <property type="entry name" value="Dynein cytoplasmic 2 heavy chain 1"/>
    <property type="match status" value="1"/>
</dbReference>
<feature type="domain" description="Dynein heavy chain C-terminal" evidence="1">
    <location>
        <begin position="2"/>
        <end position="115"/>
    </location>
</feature>
<reference evidence="2 3" key="1">
    <citation type="journal article" date="2017" name="PLoS Biol.">
        <title>The sea cucumber genome provides insights into morphological evolution and visceral regeneration.</title>
        <authorList>
            <person name="Zhang X."/>
            <person name="Sun L."/>
            <person name="Yuan J."/>
            <person name="Sun Y."/>
            <person name="Gao Y."/>
            <person name="Zhang L."/>
            <person name="Li S."/>
            <person name="Dai H."/>
            <person name="Hamel J.F."/>
            <person name="Liu C."/>
            <person name="Yu Y."/>
            <person name="Liu S."/>
            <person name="Lin W."/>
            <person name="Guo K."/>
            <person name="Jin S."/>
            <person name="Xu P."/>
            <person name="Storey K.B."/>
            <person name="Huan P."/>
            <person name="Zhang T."/>
            <person name="Zhou Y."/>
            <person name="Zhang J."/>
            <person name="Lin C."/>
            <person name="Li X."/>
            <person name="Xing L."/>
            <person name="Huo D."/>
            <person name="Sun M."/>
            <person name="Wang L."/>
            <person name="Mercier A."/>
            <person name="Li F."/>
            <person name="Yang H."/>
            <person name="Xiang J."/>
        </authorList>
    </citation>
    <scope>NUCLEOTIDE SEQUENCE [LARGE SCALE GENOMIC DNA]</scope>
    <source>
        <strain evidence="2">Shaxun</strain>
        <tissue evidence="2">Muscle</tissue>
    </source>
</reference>
<protein>
    <submittedName>
        <fullName evidence="2">Cytoplasmic dynein 2 heavy chain 1</fullName>
    </submittedName>
</protein>
<dbReference type="GO" id="GO:0007018">
    <property type="term" value="P:microtubule-based movement"/>
    <property type="evidence" value="ECO:0007669"/>
    <property type="project" value="InterPro"/>
</dbReference>
<dbReference type="GO" id="GO:0045505">
    <property type="term" value="F:dynein intermediate chain binding"/>
    <property type="evidence" value="ECO:0007669"/>
    <property type="project" value="InterPro"/>
</dbReference>
<dbReference type="STRING" id="307972.A0A2G8JB15"/>
<dbReference type="InterPro" id="IPR041228">
    <property type="entry name" value="Dynein_C"/>
</dbReference>
<evidence type="ECO:0000313" key="2">
    <source>
        <dbReference type="EMBL" id="PIK32934.1"/>
    </source>
</evidence>
<dbReference type="InterPro" id="IPR026983">
    <property type="entry name" value="DHC"/>
</dbReference>
<dbReference type="PANTHER" id="PTHR45703:SF22">
    <property type="entry name" value="DYNEIN CYTOPLASMIC 2 HEAVY CHAIN 1"/>
    <property type="match status" value="1"/>
</dbReference>
<sequence>MKTSMDSLKFVCKWSGSVPNAKQQIKVGGLQLDGCTFDGSRLSENQRNSPSVCTVPTCNMAWVSQNSDDIYSSTDSISLPVYFSEDREKIVTNLKLPCLSSERDRWVQTGAALFLKNQ</sequence>
<dbReference type="EMBL" id="MRZV01002941">
    <property type="protein sequence ID" value="PIK32934.1"/>
    <property type="molecule type" value="Genomic_DNA"/>
</dbReference>
<dbReference type="PANTHER" id="PTHR45703">
    <property type="entry name" value="DYNEIN HEAVY CHAIN"/>
    <property type="match status" value="1"/>
</dbReference>
<evidence type="ECO:0000259" key="1">
    <source>
        <dbReference type="Pfam" id="PF18199"/>
    </source>
</evidence>
<accession>A0A2G8JB15</accession>
<dbReference type="InterPro" id="IPR043160">
    <property type="entry name" value="Dynein_C_barrel"/>
</dbReference>
<dbReference type="Pfam" id="PF18199">
    <property type="entry name" value="Dynein_C"/>
    <property type="match status" value="1"/>
</dbReference>
<proteinExistence type="predicted"/>
<dbReference type="OrthoDB" id="10252139at2759"/>
<dbReference type="Proteomes" id="UP000230750">
    <property type="component" value="Unassembled WGS sequence"/>
</dbReference>
<dbReference type="AlphaFoldDB" id="A0A2G8JB15"/>